<dbReference type="OrthoDB" id="9796770at2"/>
<dbReference type="SUPFAM" id="SSF53474">
    <property type="entry name" value="alpha/beta-Hydrolases"/>
    <property type="match status" value="1"/>
</dbReference>
<dbReference type="InterPro" id="IPR029058">
    <property type="entry name" value="AB_hydrolase_fold"/>
</dbReference>
<dbReference type="InterPro" id="IPR002410">
    <property type="entry name" value="Peptidase_S33"/>
</dbReference>
<reference evidence="4 5" key="1">
    <citation type="submission" date="2016-10" db="EMBL/GenBank/DDBJ databases">
        <authorList>
            <person name="de Groot N.N."/>
        </authorList>
    </citation>
    <scope>NUCLEOTIDE SEQUENCE [LARGE SCALE GENOMIC DNA]</scope>
    <source>
        <strain evidence="4 5">GAS522</strain>
    </source>
</reference>
<dbReference type="InterPro" id="IPR050228">
    <property type="entry name" value="Carboxylesterase_BioH"/>
</dbReference>
<dbReference type="PANTHER" id="PTHR43194">
    <property type="entry name" value="HYDROLASE ALPHA/BETA FOLD FAMILY"/>
    <property type="match status" value="1"/>
</dbReference>
<evidence type="ECO:0000259" key="3">
    <source>
        <dbReference type="Pfam" id="PF00561"/>
    </source>
</evidence>
<feature type="domain" description="AB hydrolase-1" evidence="3">
    <location>
        <begin position="74"/>
        <end position="349"/>
    </location>
</feature>
<evidence type="ECO:0000256" key="1">
    <source>
        <dbReference type="ARBA" id="ARBA00010088"/>
    </source>
</evidence>
<dbReference type="EMBL" id="FNTI01000001">
    <property type="protein sequence ID" value="SED92399.1"/>
    <property type="molecule type" value="Genomic_DNA"/>
</dbReference>
<gene>
    <name evidence="4" type="ORF">SAMN05444171_5669</name>
</gene>
<dbReference type="Proteomes" id="UP000183208">
    <property type="component" value="Unassembled WGS sequence"/>
</dbReference>
<evidence type="ECO:0000313" key="4">
    <source>
        <dbReference type="EMBL" id="SED92399.1"/>
    </source>
</evidence>
<sequence>MKRMLRIAKVSLLAVAVLAVLAIGCGLGFRAYRQQLGARALAIQSPNGVEEGMYVKIGGIDQWIQIRGEDRSNPVILFVHGGPGGSTLPMSSGWQPWAKYFTVVQWDQRGAGRTFRMTGESVAATMTLAQMTQDGVEVAEFLRAYLHKDRIVLIGHSWGSFLGIHIVKQRPDLFHAYVGTGQVVGRQTFEKQFDLVVARLKGLAQAADNKQALTELAAISVAPGVSMTKPDIVEKWAKALSLPPIEAFQPVGPIPPAFMPDFSLLDWYYWQRGLSFSATHLRGRNGPMVHSDLWSLGTDFSIPVFFFEGTEDIVTPIEPAYAYFEQIKAPRKEFVKFEGGEHFIPFDRPDEFLAQLIAHVRSAF</sequence>
<dbReference type="Gene3D" id="3.40.50.1820">
    <property type="entry name" value="alpha/beta hydrolase"/>
    <property type="match status" value="1"/>
</dbReference>
<dbReference type="Pfam" id="PF00561">
    <property type="entry name" value="Abhydrolase_1"/>
    <property type="match status" value="1"/>
</dbReference>
<accession>A0A1M7EAD2</accession>
<dbReference type="GO" id="GO:0008233">
    <property type="term" value="F:peptidase activity"/>
    <property type="evidence" value="ECO:0007669"/>
    <property type="project" value="InterPro"/>
</dbReference>
<dbReference type="PROSITE" id="PS51257">
    <property type="entry name" value="PROKAR_LIPOPROTEIN"/>
    <property type="match status" value="1"/>
</dbReference>
<dbReference type="PANTHER" id="PTHR43194:SF2">
    <property type="entry name" value="PEROXISOMAL MEMBRANE PROTEIN LPX1"/>
    <property type="match status" value="1"/>
</dbReference>
<name>A0A1M7EAD2_9BRAD</name>
<organism evidence="4 5">
    <name type="scientific">Bradyrhizobium lablabi</name>
    <dbReference type="NCBI Taxonomy" id="722472"/>
    <lineage>
        <taxon>Bacteria</taxon>
        <taxon>Pseudomonadati</taxon>
        <taxon>Pseudomonadota</taxon>
        <taxon>Alphaproteobacteria</taxon>
        <taxon>Hyphomicrobiales</taxon>
        <taxon>Nitrobacteraceae</taxon>
        <taxon>Bradyrhizobium</taxon>
    </lineage>
</organism>
<dbReference type="AlphaFoldDB" id="A0A1M7EAD2"/>
<dbReference type="RefSeq" id="WP_079587952.1">
    <property type="nucleotide sequence ID" value="NZ_FNTI01000001.1"/>
</dbReference>
<evidence type="ECO:0000256" key="2">
    <source>
        <dbReference type="ARBA" id="ARBA00022801"/>
    </source>
</evidence>
<dbReference type="GO" id="GO:0006508">
    <property type="term" value="P:proteolysis"/>
    <property type="evidence" value="ECO:0007669"/>
    <property type="project" value="InterPro"/>
</dbReference>
<comment type="similarity">
    <text evidence="1">Belongs to the peptidase S33 family.</text>
</comment>
<dbReference type="InterPro" id="IPR000073">
    <property type="entry name" value="AB_hydrolase_1"/>
</dbReference>
<proteinExistence type="inferred from homology"/>
<dbReference type="PRINTS" id="PR00793">
    <property type="entry name" value="PROAMNOPTASE"/>
</dbReference>
<protein>
    <submittedName>
        <fullName evidence="4">Pimeloyl-ACP methyl ester carboxylesterase</fullName>
    </submittedName>
</protein>
<evidence type="ECO:0000313" key="5">
    <source>
        <dbReference type="Proteomes" id="UP000183208"/>
    </source>
</evidence>
<keyword evidence="2" id="KW-0378">Hydrolase</keyword>